<comment type="caution">
    <text evidence="2">The sequence shown here is derived from an EMBL/GenBank/DDBJ whole genome shotgun (WGS) entry which is preliminary data.</text>
</comment>
<dbReference type="Proteomes" id="UP000316706">
    <property type="component" value="Unassembled WGS sequence"/>
</dbReference>
<evidence type="ECO:0000256" key="1">
    <source>
        <dbReference type="SAM" id="SignalP"/>
    </source>
</evidence>
<dbReference type="PROSITE" id="PS51318">
    <property type="entry name" value="TAT"/>
    <property type="match status" value="1"/>
</dbReference>
<evidence type="ECO:0000313" key="2">
    <source>
        <dbReference type="EMBL" id="TQM69017.1"/>
    </source>
</evidence>
<dbReference type="RefSeq" id="WP_141968828.1">
    <property type="nucleotide sequence ID" value="NZ_VFPO01000001.1"/>
</dbReference>
<protein>
    <submittedName>
        <fullName evidence="2">Raffinose/stachyose/melibiose transport system substrate-binding protein</fullName>
    </submittedName>
</protein>
<reference evidence="2 3" key="1">
    <citation type="submission" date="2019-06" db="EMBL/GenBank/DDBJ databases">
        <title>Sequencing the genomes of 1000 actinobacteria strains.</title>
        <authorList>
            <person name="Klenk H.-P."/>
        </authorList>
    </citation>
    <scope>NUCLEOTIDE SEQUENCE [LARGE SCALE GENOMIC DNA]</scope>
    <source>
        <strain evidence="2 3">DSM 45043</strain>
    </source>
</reference>
<dbReference type="InterPro" id="IPR050490">
    <property type="entry name" value="Bact_solute-bd_prot1"/>
</dbReference>
<feature type="signal peptide" evidence="1">
    <location>
        <begin position="1"/>
        <end position="29"/>
    </location>
</feature>
<gene>
    <name evidence="2" type="ORF">FHX41_2698</name>
</gene>
<proteinExistence type="predicted"/>
<dbReference type="Pfam" id="PF01547">
    <property type="entry name" value="SBP_bac_1"/>
    <property type="match status" value="1"/>
</dbReference>
<dbReference type="Gene3D" id="3.40.190.10">
    <property type="entry name" value="Periplasmic binding protein-like II"/>
    <property type="match status" value="2"/>
</dbReference>
<dbReference type="SUPFAM" id="SSF53850">
    <property type="entry name" value="Periplasmic binding protein-like II"/>
    <property type="match status" value="1"/>
</dbReference>
<dbReference type="PROSITE" id="PS51257">
    <property type="entry name" value="PROKAR_LIPOPROTEIN"/>
    <property type="match status" value="1"/>
</dbReference>
<dbReference type="OrthoDB" id="8317736at2"/>
<dbReference type="PANTHER" id="PTHR43649:SF14">
    <property type="entry name" value="BLR3389 PROTEIN"/>
    <property type="match status" value="1"/>
</dbReference>
<accession>A0A543IEL4</accession>
<keyword evidence="1" id="KW-0732">Signal</keyword>
<evidence type="ECO:0000313" key="3">
    <source>
        <dbReference type="Proteomes" id="UP000316706"/>
    </source>
</evidence>
<sequence length="433" mass="46073">MGIPHRPRRSFLTALSAGAVLITAAPMLAACGGDDDSESGGKVTIEWMNIATTEPSQSLFPKIAKEFEAQNPNVTVKATALENEAFKSKMTALVASGDLPDIYVTWGGGVLKQQIDAGLVKDITSEGSEVLGTMTDVSKKPYQFDGKTYAVPYDMGMVGFWYNKKHFEKAGIDGPPETWSQFLDAVRKLKDAGITPIALGGKDKWPGHYYWSYLAMRIGGMQAMEQAAQSNDFSAAPFVQAGEKLKELADLQPFQQGFQNAGYDTPGGQAASVGSGKAAMELMGQWAPTVQEDASGKKLGDDLGFFPFPTVEGGQGAVTDVFGGGNGFAVSKDAPKEALDFLAFLMNEKNEREMVTSGAFMPVVKGAESALDDPNRKMVAEALNNAGGFQLYLDQAFPPAVGQEVNDSVASLIAGKKSAQQVTESVTKVAQTQ</sequence>
<keyword evidence="3" id="KW-1185">Reference proteome</keyword>
<dbReference type="PANTHER" id="PTHR43649">
    <property type="entry name" value="ARABINOSE-BINDING PROTEIN-RELATED"/>
    <property type="match status" value="1"/>
</dbReference>
<feature type="chain" id="PRO_5021953797" evidence="1">
    <location>
        <begin position="30"/>
        <end position="433"/>
    </location>
</feature>
<dbReference type="EMBL" id="VFPO01000001">
    <property type="protein sequence ID" value="TQM69017.1"/>
    <property type="molecule type" value="Genomic_DNA"/>
</dbReference>
<dbReference type="InterPro" id="IPR006059">
    <property type="entry name" value="SBP"/>
</dbReference>
<dbReference type="InterPro" id="IPR006311">
    <property type="entry name" value="TAT_signal"/>
</dbReference>
<organism evidence="2 3">
    <name type="scientific">Actinomadura hallensis</name>
    <dbReference type="NCBI Taxonomy" id="337895"/>
    <lineage>
        <taxon>Bacteria</taxon>
        <taxon>Bacillati</taxon>
        <taxon>Actinomycetota</taxon>
        <taxon>Actinomycetes</taxon>
        <taxon>Streptosporangiales</taxon>
        <taxon>Thermomonosporaceae</taxon>
        <taxon>Actinomadura</taxon>
    </lineage>
</organism>
<name>A0A543IEL4_9ACTN</name>
<dbReference type="AlphaFoldDB" id="A0A543IEL4"/>